<dbReference type="EMBL" id="WOEZ01000027">
    <property type="protein sequence ID" value="NPT53956.1"/>
    <property type="molecule type" value="Genomic_DNA"/>
</dbReference>
<accession>A0A972NJ68</accession>
<keyword evidence="3" id="KW-1185">Reference proteome</keyword>
<dbReference type="PANTHER" id="PTHR43319">
    <property type="entry name" value="BETA-LACTAMASE-RELATED"/>
    <property type="match status" value="1"/>
</dbReference>
<dbReference type="InterPro" id="IPR001466">
    <property type="entry name" value="Beta-lactam-related"/>
</dbReference>
<dbReference type="GO" id="GO:0016787">
    <property type="term" value="F:hydrolase activity"/>
    <property type="evidence" value="ECO:0007669"/>
    <property type="project" value="UniProtKB-KW"/>
</dbReference>
<evidence type="ECO:0000313" key="2">
    <source>
        <dbReference type="EMBL" id="NPT53956.1"/>
    </source>
</evidence>
<evidence type="ECO:0000313" key="3">
    <source>
        <dbReference type="Proteomes" id="UP000655523"/>
    </source>
</evidence>
<dbReference type="AlphaFoldDB" id="A0A972NJ68"/>
<dbReference type="RefSeq" id="WP_172161007.1">
    <property type="nucleotide sequence ID" value="NZ_WOEZ01000027.1"/>
</dbReference>
<dbReference type="PANTHER" id="PTHR43319:SF3">
    <property type="entry name" value="BETA-LACTAMASE-RELATED DOMAIN-CONTAINING PROTEIN"/>
    <property type="match status" value="1"/>
</dbReference>
<comment type="caution">
    <text evidence="2">The sequence shown here is derived from an EMBL/GenBank/DDBJ whole genome shotgun (WGS) entry which is preliminary data.</text>
</comment>
<proteinExistence type="predicted"/>
<dbReference type="Pfam" id="PF00144">
    <property type="entry name" value="Beta-lactamase"/>
    <property type="match status" value="1"/>
</dbReference>
<dbReference type="InterPro" id="IPR012338">
    <property type="entry name" value="Beta-lactam/transpept-like"/>
</dbReference>
<gene>
    <name evidence="2" type="ORF">GNZ13_04880</name>
</gene>
<reference evidence="2 3" key="1">
    <citation type="submission" date="2019-11" db="EMBL/GenBank/DDBJ databases">
        <title>Metabolism of dissolved organic matter in forest soils.</title>
        <authorList>
            <person name="Cyle K.T."/>
            <person name="Wilhelm R.C."/>
            <person name="Martinez C.E."/>
        </authorList>
    </citation>
    <scope>NUCLEOTIDE SEQUENCE [LARGE SCALE GENOMIC DNA]</scope>
    <source>
        <strain evidence="2 3">5N</strain>
    </source>
</reference>
<dbReference type="Proteomes" id="UP000655523">
    <property type="component" value="Unassembled WGS sequence"/>
</dbReference>
<protein>
    <submittedName>
        <fullName evidence="2">Serine hydrolase</fullName>
    </submittedName>
</protein>
<organism evidence="2 3">
    <name type="scientific">Paraburkholderia elongata</name>
    <dbReference type="NCBI Taxonomy" id="2675747"/>
    <lineage>
        <taxon>Bacteria</taxon>
        <taxon>Pseudomonadati</taxon>
        <taxon>Pseudomonadota</taxon>
        <taxon>Betaproteobacteria</taxon>
        <taxon>Burkholderiales</taxon>
        <taxon>Burkholderiaceae</taxon>
        <taxon>Paraburkholderia</taxon>
    </lineage>
</organism>
<name>A0A972NJ68_9BURK</name>
<dbReference type="InterPro" id="IPR052907">
    <property type="entry name" value="Beta-lactamase/esterase"/>
</dbReference>
<evidence type="ECO:0000259" key="1">
    <source>
        <dbReference type="Pfam" id="PF00144"/>
    </source>
</evidence>
<dbReference type="SUPFAM" id="SSF56601">
    <property type="entry name" value="beta-lactamase/transpeptidase-like"/>
    <property type="match status" value="1"/>
</dbReference>
<keyword evidence="2" id="KW-0378">Hydrolase</keyword>
<dbReference type="Gene3D" id="3.40.710.10">
    <property type="entry name" value="DD-peptidase/beta-lactamase superfamily"/>
    <property type="match status" value="1"/>
</dbReference>
<sequence length="394" mass="42577">MNLTAQASKRTAIVQQALDYATSDEGGEIGVQVAAYLNGKLVVDAWSGVADPATGRRVDGDTLFNVYSVTKAVAATALHMLADRGHIDYDAPVARYWPEYGAHGKARTTVRDVLTHRACVPQMPEGVTLVRMCDWHWMTTAIADLKPLAEPGTKTLYLSMTFGWIVGELVRRVDPKGRSLGRFVREEIAGPLGISDLWIGIPDEVEPRIAKLTDAMVPVPAEYLPPLFLASMPEQVALNPTVFERPDVRRAEVAGVGGIFNARSEARFWAMLAGGGELDGVRLLSKELVATLNTPRANSEEPDPVMFGFPLPITIGGFWFGGAHPPVTAVQSPRALCHPGQGNSIGWADPDTGLAVAICHNKLFNPTSPEEDPLLPVARAIREALNLSESTLCR</sequence>
<feature type="domain" description="Beta-lactamase-related" evidence="1">
    <location>
        <begin position="24"/>
        <end position="373"/>
    </location>
</feature>